<reference evidence="3 4" key="1">
    <citation type="submission" date="2019-09" db="EMBL/GenBank/DDBJ databases">
        <title>Genome sequence of Adhaeribacter sp. M2.</title>
        <authorList>
            <person name="Srinivasan S."/>
        </authorList>
    </citation>
    <scope>NUCLEOTIDE SEQUENCE [LARGE SCALE GENOMIC DNA]</scope>
    <source>
        <strain evidence="3 4">M2</strain>
    </source>
</reference>
<comment type="caution">
    <text evidence="3">The sequence shown here is derived from an EMBL/GenBank/DDBJ whole genome shotgun (WGS) entry which is preliminary data.</text>
</comment>
<evidence type="ECO:0000313" key="4">
    <source>
        <dbReference type="Proteomes" id="UP000326570"/>
    </source>
</evidence>
<dbReference type="InterPro" id="IPR010621">
    <property type="entry name" value="DUF1214"/>
</dbReference>
<dbReference type="PANTHER" id="PTHR36509:SF3">
    <property type="entry name" value="SIGNAL PEPTIDE PROTEIN"/>
    <property type="match status" value="1"/>
</dbReference>
<dbReference type="Pfam" id="PF06863">
    <property type="entry name" value="DUF1254"/>
    <property type="match status" value="1"/>
</dbReference>
<gene>
    <name evidence="3" type="ORF">F0P94_12630</name>
</gene>
<evidence type="ECO:0000259" key="2">
    <source>
        <dbReference type="Pfam" id="PF06863"/>
    </source>
</evidence>
<dbReference type="Pfam" id="PF06742">
    <property type="entry name" value="DUF1214"/>
    <property type="match status" value="1"/>
</dbReference>
<proteinExistence type="predicted"/>
<organism evidence="3 4">
    <name type="scientific">Adhaeribacter soli</name>
    <dbReference type="NCBI Taxonomy" id="2607655"/>
    <lineage>
        <taxon>Bacteria</taxon>
        <taxon>Pseudomonadati</taxon>
        <taxon>Bacteroidota</taxon>
        <taxon>Cytophagia</taxon>
        <taxon>Cytophagales</taxon>
        <taxon>Hymenobacteraceae</taxon>
        <taxon>Adhaeribacter</taxon>
    </lineage>
</organism>
<name>A0A5N1IXQ1_9BACT</name>
<dbReference type="Gene3D" id="2.60.40.1610">
    <property type="entry name" value="Domain of unknown function DUF1254"/>
    <property type="match status" value="1"/>
</dbReference>
<dbReference type="InterPro" id="IPR037050">
    <property type="entry name" value="DUF1254_sf"/>
</dbReference>
<evidence type="ECO:0000313" key="3">
    <source>
        <dbReference type="EMBL" id="KAA9332833.1"/>
    </source>
</evidence>
<dbReference type="Proteomes" id="UP000326570">
    <property type="component" value="Unassembled WGS sequence"/>
</dbReference>
<feature type="domain" description="DUF1214" evidence="1">
    <location>
        <begin position="352"/>
        <end position="458"/>
    </location>
</feature>
<evidence type="ECO:0000259" key="1">
    <source>
        <dbReference type="Pfam" id="PF06742"/>
    </source>
</evidence>
<dbReference type="EMBL" id="VTWT01000006">
    <property type="protein sequence ID" value="KAA9332833.1"/>
    <property type="molecule type" value="Genomic_DNA"/>
</dbReference>
<dbReference type="InterPro" id="IPR010679">
    <property type="entry name" value="DUF1254"/>
</dbReference>
<dbReference type="PANTHER" id="PTHR36509">
    <property type="entry name" value="BLL3101 PROTEIN"/>
    <property type="match status" value="1"/>
</dbReference>
<dbReference type="Gene3D" id="1.10.3360.10">
    <property type="entry name" value="VPA0735-like domain"/>
    <property type="match status" value="1"/>
</dbReference>
<protein>
    <submittedName>
        <fullName evidence="3">DUF1254 domain-containing protein</fullName>
    </submittedName>
</protein>
<accession>A0A5N1IXQ1</accession>
<dbReference type="SUPFAM" id="SSF160935">
    <property type="entry name" value="VPA0735-like"/>
    <property type="match status" value="1"/>
</dbReference>
<dbReference type="Gene3D" id="2.60.120.600">
    <property type="entry name" value="Domain of unknown function DUF1214, C-terminal domain"/>
    <property type="match status" value="1"/>
</dbReference>
<feature type="domain" description="DUF1254" evidence="2">
    <location>
        <begin position="80"/>
        <end position="202"/>
    </location>
</feature>
<dbReference type="InterPro" id="IPR037049">
    <property type="entry name" value="DUF1214_C_sf"/>
</dbReference>
<keyword evidence="4" id="KW-1185">Reference proteome</keyword>
<dbReference type="AlphaFoldDB" id="A0A5N1IXQ1"/>
<sequence>MKNTTPVPPGIASPDKVETRLGTLNFFDGFPDDESVKKLYDSLDFQRGVQAYLLGLPAVSQVAARKALTQWGPANTTMLIWENMITPRTVALTANNNTPYFFMWIDLKEGPLVIEVPPKVLGVIDDMWCRWVVDVGFLGVDKGEGGKYLFVPPGYEEEVPEGYIVVKPRTFGMYMFWRSFLNEKGDPKPQVHLIKQTARVYPFSRADKPPTLTFIDATDKPFCQVPPADYTFWEYLNEVVQEEPSNSLDTVTLGFFRSIGSKRGVPFAPDERMKAILREAAAVGHATARAITYRLREKDAYFYENSAWRSFFAGGYEFLDNGALILDAYVQNFFHVTGISPAEEQKMIGQGSQYAEAYVDADGRPFDGSKNYKLHLPPNIPVNNFWSAIIHDTQTRSQLQTDQHWPAVSSQDKNFRLNEDGSADVYFGPQPPAGKENNWIQTIPGKGWFIMLRLYGPLEPWFNKTWRPGEIELVK</sequence>